<dbReference type="Gene3D" id="1.10.260.40">
    <property type="entry name" value="lambda repressor-like DNA-binding domains"/>
    <property type="match status" value="1"/>
</dbReference>
<dbReference type="EMBL" id="VAUO01000014">
    <property type="protein sequence ID" value="TLP54899.1"/>
    <property type="molecule type" value="Genomic_DNA"/>
</dbReference>
<dbReference type="GO" id="GO:0003677">
    <property type="term" value="F:DNA binding"/>
    <property type="evidence" value="ECO:0007669"/>
    <property type="project" value="UniProtKB-KW"/>
</dbReference>
<reference evidence="5 6" key="1">
    <citation type="submission" date="2019-05" db="EMBL/GenBank/DDBJ databases">
        <title>Pseudomonas sp. SC006 isolated from lettuce that can produce HBGAs.</title>
        <authorList>
            <person name="Wang D."/>
            <person name="Liao N."/>
            <person name="Liu D."/>
            <person name="Zhang Z."/>
            <person name="Zou S."/>
        </authorList>
    </citation>
    <scope>NUCLEOTIDE SEQUENCE [LARGE SCALE GENOMIC DNA]</scope>
    <source>
        <strain evidence="5 6">SC006</strain>
    </source>
</reference>
<gene>
    <name evidence="5" type="ORF">FEM01_20930</name>
</gene>
<keyword evidence="1" id="KW-0805">Transcription regulation</keyword>
<feature type="domain" description="Peptidase S24/S26A/S26B/S26C" evidence="4">
    <location>
        <begin position="128"/>
        <end position="221"/>
    </location>
</feature>
<organism evidence="5 6">
    <name type="scientific">Pseudomonas mosselii</name>
    <dbReference type="NCBI Taxonomy" id="78327"/>
    <lineage>
        <taxon>Bacteria</taxon>
        <taxon>Pseudomonadati</taxon>
        <taxon>Pseudomonadota</taxon>
        <taxon>Gammaproteobacteria</taxon>
        <taxon>Pseudomonadales</taxon>
        <taxon>Pseudomonadaceae</taxon>
        <taxon>Pseudomonas</taxon>
    </lineage>
</organism>
<evidence type="ECO:0000313" key="5">
    <source>
        <dbReference type="EMBL" id="TLP54899.1"/>
    </source>
</evidence>
<dbReference type="InterPro" id="IPR015927">
    <property type="entry name" value="Peptidase_S24_S26A/B/C"/>
</dbReference>
<name>A0A5R8YN48_9PSED</name>
<dbReference type="SUPFAM" id="SSF47413">
    <property type="entry name" value="lambda repressor-like DNA-binding domains"/>
    <property type="match status" value="1"/>
</dbReference>
<dbReference type="PANTHER" id="PTHR40661">
    <property type="match status" value="1"/>
</dbReference>
<dbReference type="Gene3D" id="2.10.109.10">
    <property type="entry name" value="Umud Fragment, subunit A"/>
    <property type="match status" value="1"/>
</dbReference>
<dbReference type="SUPFAM" id="SSF51306">
    <property type="entry name" value="LexA/Signal peptidase"/>
    <property type="match status" value="1"/>
</dbReference>
<dbReference type="Proteomes" id="UP000309819">
    <property type="component" value="Unassembled WGS sequence"/>
</dbReference>
<keyword evidence="3" id="KW-0804">Transcription</keyword>
<accession>A0A5R8YN48</accession>
<evidence type="ECO:0000313" key="6">
    <source>
        <dbReference type="Proteomes" id="UP000309819"/>
    </source>
</evidence>
<dbReference type="CDD" id="cd06529">
    <property type="entry name" value="S24_LexA-like"/>
    <property type="match status" value="1"/>
</dbReference>
<proteinExistence type="predicted"/>
<dbReference type="OrthoDB" id="8613261at2"/>
<dbReference type="CDD" id="cd00093">
    <property type="entry name" value="HTH_XRE"/>
    <property type="match status" value="1"/>
</dbReference>
<comment type="caution">
    <text evidence="5">The sequence shown here is derived from an EMBL/GenBank/DDBJ whole genome shotgun (WGS) entry which is preliminary data.</text>
</comment>
<dbReference type="AlphaFoldDB" id="A0A5R8YN48"/>
<dbReference type="PANTHER" id="PTHR40661:SF2">
    <property type="entry name" value="HTH-TYPE TRANSCRIPTIONAL REGULATOR PRTR"/>
    <property type="match status" value="1"/>
</dbReference>
<sequence length="232" mass="25687">MNTSGDRLKALLLECNLTSSDFAAHRDITPQHVNNWFKRGVPLARLDEIAELFCVHPRWLRTGEGPKHPDPLVAPRAAVPRAEPPKALLEPGSPSISVALHHIREGRLTPSAGLHQCLPAQALDNLGVNARHAICVAMPGCNMAPLIPQGALLAIDRSVTWIADGEYHALLLDGHLRVHQLSHGPNDTLCLHSHDRLNHPVERLTPNQRRTRQLEIVGWVFWWACLRAARPA</sequence>
<keyword evidence="6" id="KW-1185">Reference proteome</keyword>
<protein>
    <submittedName>
        <fullName evidence="5">Helix-turn-helix transcriptional regulator</fullName>
    </submittedName>
</protein>
<evidence type="ECO:0000256" key="1">
    <source>
        <dbReference type="ARBA" id="ARBA00023015"/>
    </source>
</evidence>
<dbReference type="InterPro" id="IPR036286">
    <property type="entry name" value="LexA/Signal_pep-like_sf"/>
</dbReference>
<dbReference type="RefSeq" id="WP_138221367.1">
    <property type="nucleotide sequence ID" value="NZ_VAUO01000014.1"/>
</dbReference>
<evidence type="ECO:0000256" key="3">
    <source>
        <dbReference type="ARBA" id="ARBA00023163"/>
    </source>
</evidence>
<dbReference type="Pfam" id="PF00717">
    <property type="entry name" value="Peptidase_S24"/>
    <property type="match status" value="1"/>
</dbReference>
<dbReference type="InterPro" id="IPR010982">
    <property type="entry name" value="Lambda_DNA-bd_dom_sf"/>
</dbReference>
<dbReference type="InterPro" id="IPR001387">
    <property type="entry name" value="Cro/C1-type_HTH"/>
</dbReference>
<keyword evidence="2" id="KW-0238">DNA-binding</keyword>
<evidence type="ECO:0000256" key="2">
    <source>
        <dbReference type="ARBA" id="ARBA00023125"/>
    </source>
</evidence>
<dbReference type="InterPro" id="IPR039418">
    <property type="entry name" value="LexA-like"/>
</dbReference>
<evidence type="ECO:0000259" key="4">
    <source>
        <dbReference type="Pfam" id="PF00717"/>
    </source>
</evidence>